<feature type="compositionally biased region" description="Basic and acidic residues" evidence="2">
    <location>
        <begin position="23"/>
        <end position="34"/>
    </location>
</feature>
<feature type="compositionally biased region" description="Acidic residues" evidence="2">
    <location>
        <begin position="230"/>
        <end position="240"/>
    </location>
</feature>
<reference evidence="3 4" key="1">
    <citation type="submission" date="2024-03" db="EMBL/GenBank/DDBJ databases">
        <title>Adaptation during the transition from Ophiocordyceps entomopathogen to insect associate is accompanied by gene loss and intensified selection.</title>
        <authorList>
            <person name="Ward C.M."/>
            <person name="Onetto C.A."/>
            <person name="Borneman A.R."/>
        </authorList>
    </citation>
    <scope>NUCLEOTIDE SEQUENCE [LARGE SCALE GENOMIC DNA]</scope>
    <source>
        <strain evidence="3">AWRI1</strain>
        <tissue evidence="3">Single Adult Female</tissue>
    </source>
</reference>
<proteinExistence type="predicted"/>
<feature type="compositionally biased region" description="Polar residues" evidence="2">
    <location>
        <begin position="164"/>
        <end position="179"/>
    </location>
</feature>
<evidence type="ECO:0000313" key="3">
    <source>
        <dbReference type="EMBL" id="KAK7602535.1"/>
    </source>
</evidence>
<gene>
    <name evidence="3" type="ORF">V9T40_008124</name>
</gene>
<feature type="compositionally biased region" description="Basic and acidic residues" evidence="2">
    <location>
        <begin position="198"/>
        <end position="209"/>
    </location>
</feature>
<feature type="region of interest" description="Disordered" evidence="2">
    <location>
        <begin position="155"/>
        <end position="240"/>
    </location>
</feature>
<organism evidence="3 4">
    <name type="scientific">Parthenolecanium corni</name>
    <dbReference type="NCBI Taxonomy" id="536013"/>
    <lineage>
        <taxon>Eukaryota</taxon>
        <taxon>Metazoa</taxon>
        <taxon>Ecdysozoa</taxon>
        <taxon>Arthropoda</taxon>
        <taxon>Hexapoda</taxon>
        <taxon>Insecta</taxon>
        <taxon>Pterygota</taxon>
        <taxon>Neoptera</taxon>
        <taxon>Paraneoptera</taxon>
        <taxon>Hemiptera</taxon>
        <taxon>Sternorrhyncha</taxon>
        <taxon>Coccoidea</taxon>
        <taxon>Coccidae</taxon>
        <taxon>Parthenolecanium</taxon>
    </lineage>
</organism>
<protein>
    <submittedName>
        <fullName evidence="3">Uncharacterized protein</fullName>
    </submittedName>
</protein>
<name>A0AAN9TNW7_9HEMI</name>
<dbReference type="AlphaFoldDB" id="A0AAN9TNW7"/>
<evidence type="ECO:0000256" key="1">
    <source>
        <dbReference type="SAM" id="Coils"/>
    </source>
</evidence>
<feature type="region of interest" description="Disordered" evidence="2">
    <location>
        <begin position="23"/>
        <end position="47"/>
    </location>
</feature>
<keyword evidence="4" id="KW-1185">Reference proteome</keyword>
<feature type="coiled-coil region" evidence="1">
    <location>
        <begin position="289"/>
        <end position="316"/>
    </location>
</feature>
<accession>A0AAN9TNW7</accession>
<dbReference type="Proteomes" id="UP001367676">
    <property type="component" value="Unassembled WGS sequence"/>
</dbReference>
<sequence>MLLFGVFFSQQLVLLHREDAENRRTPEAQAEKLKRLTPKPISQNCQPKPQPEKLCSCPLNCDTKISKEQRKLLYEHFRDKFSHSQQNTYIQRHLKIKSQGLEDKAKRITCIYLVPTIGSAKESNRHARTLNYNTVVHFHDTSVAYRNGFKPLVDIKNRPETSKDSPTNESTSDVSSCAATASIPKLNGVRNASPPHPQAEDGSGHHGEAADSPASANDNDDASSVKSADGETDSVWDLSDDDDSAIDYKSRVRYVGVCQKAFMNMYGITEKRIRWQREKLSQKMEIRSQVLAEEYLEEAKERRKEAEEKNRMLSVARSLGAGCKPLFDLMNETNCAHMFPQLLLAIGDDVDLVNNFFHNQLWKPEDMMDTSVDLTSLFPLEMETD</sequence>
<comment type="caution">
    <text evidence="3">The sequence shown here is derived from an EMBL/GenBank/DDBJ whole genome shotgun (WGS) entry which is preliminary data.</text>
</comment>
<evidence type="ECO:0000313" key="4">
    <source>
        <dbReference type="Proteomes" id="UP001367676"/>
    </source>
</evidence>
<dbReference type="EMBL" id="JBBCAQ010000008">
    <property type="protein sequence ID" value="KAK7602535.1"/>
    <property type="molecule type" value="Genomic_DNA"/>
</dbReference>
<keyword evidence="1" id="KW-0175">Coiled coil</keyword>
<evidence type="ECO:0000256" key="2">
    <source>
        <dbReference type="SAM" id="MobiDB-lite"/>
    </source>
</evidence>
<feature type="compositionally biased region" description="Low complexity" evidence="2">
    <location>
        <begin position="210"/>
        <end position="229"/>
    </location>
</feature>